<evidence type="ECO:0000313" key="3">
    <source>
        <dbReference type="Proteomes" id="UP001339911"/>
    </source>
</evidence>
<dbReference type="EMBL" id="JAZGQL010000008">
    <property type="protein sequence ID" value="MEE6307664.1"/>
    <property type="molecule type" value="Genomic_DNA"/>
</dbReference>
<organism evidence="2 3">
    <name type="scientific">Plantactinospora veratri</name>
    <dbReference type="NCBI Taxonomy" id="1436122"/>
    <lineage>
        <taxon>Bacteria</taxon>
        <taxon>Bacillati</taxon>
        <taxon>Actinomycetota</taxon>
        <taxon>Actinomycetes</taxon>
        <taxon>Micromonosporales</taxon>
        <taxon>Micromonosporaceae</taxon>
        <taxon>Plantactinospora</taxon>
    </lineage>
</organism>
<evidence type="ECO:0000313" key="2">
    <source>
        <dbReference type="EMBL" id="MEE6307664.1"/>
    </source>
</evidence>
<comment type="caution">
    <text evidence="2">The sequence shown here is derived from an EMBL/GenBank/DDBJ whole genome shotgun (WGS) entry which is preliminary data.</text>
</comment>
<proteinExistence type="predicted"/>
<name>A0ABU7SD26_9ACTN</name>
<sequence length="54" mass="5838">MSQPEENREKSAKTDAVLRPPAAGGPARPQPPRGNRNRTEEEPDRTASPSAEEA</sequence>
<protein>
    <submittedName>
        <fullName evidence="2">Uncharacterized protein</fullName>
    </submittedName>
</protein>
<feature type="compositionally biased region" description="Basic and acidic residues" evidence="1">
    <location>
        <begin position="1"/>
        <end position="13"/>
    </location>
</feature>
<accession>A0ABU7SD26</accession>
<feature type="region of interest" description="Disordered" evidence="1">
    <location>
        <begin position="1"/>
        <end position="54"/>
    </location>
</feature>
<reference evidence="2 3" key="1">
    <citation type="submission" date="2024-01" db="EMBL/GenBank/DDBJ databases">
        <title>Genome insights into Plantactinospora veratri sp. nov.</title>
        <authorList>
            <person name="Wang L."/>
        </authorList>
    </citation>
    <scope>NUCLEOTIDE SEQUENCE [LARGE SCALE GENOMIC DNA]</scope>
    <source>
        <strain evidence="2 3">NEAU-FHS4</strain>
    </source>
</reference>
<dbReference type="RefSeq" id="WP_331207958.1">
    <property type="nucleotide sequence ID" value="NZ_JAZGQL010000008.1"/>
</dbReference>
<dbReference type="Proteomes" id="UP001339911">
    <property type="component" value="Unassembled WGS sequence"/>
</dbReference>
<keyword evidence="3" id="KW-1185">Reference proteome</keyword>
<evidence type="ECO:0000256" key="1">
    <source>
        <dbReference type="SAM" id="MobiDB-lite"/>
    </source>
</evidence>
<gene>
    <name evidence="2" type="ORF">V1634_12600</name>
</gene>